<dbReference type="KEGG" id="aant:HUK68_20270"/>
<dbReference type="NCBIfam" id="TIGR00254">
    <property type="entry name" value="GGDEF"/>
    <property type="match status" value="1"/>
</dbReference>
<dbReference type="Gene3D" id="3.20.20.450">
    <property type="entry name" value="EAL domain"/>
    <property type="match status" value="1"/>
</dbReference>
<feature type="domain" description="PAS" evidence="6">
    <location>
        <begin position="350"/>
        <end position="416"/>
    </location>
</feature>
<dbReference type="Pfam" id="PF03924">
    <property type="entry name" value="CHASE"/>
    <property type="match status" value="1"/>
</dbReference>
<evidence type="ECO:0000259" key="8">
    <source>
        <dbReference type="PROSITE" id="PS50883"/>
    </source>
</evidence>
<dbReference type="PROSITE" id="PS50839">
    <property type="entry name" value="CHASE"/>
    <property type="match status" value="1"/>
</dbReference>
<evidence type="ECO:0000256" key="4">
    <source>
        <dbReference type="ARBA" id="ARBA00023136"/>
    </source>
</evidence>
<dbReference type="InterPro" id="IPR000160">
    <property type="entry name" value="GGDEF_dom"/>
</dbReference>
<keyword evidence="10" id="KW-0614">Plasmid</keyword>
<keyword evidence="2 5" id="KW-0812">Transmembrane</keyword>
<evidence type="ECO:0000259" key="9">
    <source>
        <dbReference type="PROSITE" id="PS50887"/>
    </source>
</evidence>
<feature type="domain" description="CHASE" evidence="7">
    <location>
        <begin position="70"/>
        <end position="237"/>
    </location>
</feature>
<dbReference type="Gene3D" id="3.30.450.20">
    <property type="entry name" value="PAS domain"/>
    <property type="match status" value="1"/>
</dbReference>
<feature type="domain" description="GGDEF" evidence="9">
    <location>
        <begin position="506"/>
        <end position="644"/>
    </location>
</feature>
<dbReference type="GO" id="GO:0003824">
    <property type="term" value="F:catalytic activity"/>
    <property type="evidence" value="ECO:0007669"/>
    <property type="project" value="UniProtKB-ARBA"/>
</dbReference>
<dbReference type="InterPro" id="IPR006189">
    <property type="entry name" value="CHASE_dom"/>
</dbReference>
<evidence type="ECO:0000256" key="5">
    <source>
        <dbReference type="SAM" id="Phobius"/>
    </source>
</evidence>
<feature type="transmembrane region" description="Helical" evidence="5">
    <location>
        <begin position="310"/>
        <end position="330"/>
    </location>
</feature>
<dbReference type="SMART" id="SM01079">
    <property type="entry name" value="CHASE"/>
    <property type="match status" value="1"/>
</dbReference>
<dbReference type="SUPFAM" id="SSF55073">
    <property type="entry name" value="Nucleotide cyclase"/>
    <property type="match status" value="1"/>
</dbReference>
<dbReference type="Pfam" id="PF00563">
    <property type="entry name" value="EAL"/>
    <property type="match status" value="1"/>
</dbReference>
<dbReference type="SMART" id="SM00267">
    <property type="entry name" value="GGDEF"/>
    <property type="match status" value="1"/>
</dbReference>
<dbReference type="InterPro" id="IPR043128">
    <property type="entry name" value="Rev_trsase/Diguanyl_cyclase"/>
</dbReference>
<evidence type="ECO:0000313" key="10">
    <source>
        <dbReference type="EMBL" id="QKV55273.1"/>
    </source>
</evidence>
<dbReference type="InterPro" id="IPR035965">
    <property type="entry name" value="PAS-like_dom_sf"/>
</dbReference>
<evidence type="ECO:0000256" key="2">
    <source>
        <dbReference type="ARBA" id="ARBA00022692"/>
    </source>
</evidence>
<gene>
    <name evidence="10" type="ORF">HUK68_20270</name>
</gene>
<dbReference type="NCBIfam" id="TIGR00229">
    <property type="entry name" value="sensory_box"/>
    <property type="match status" value="1"/>
</dbReference>
<dbReference type="PROSITE" id="PS50883">
    <property type="entry name" value="EAL"/>
    <property type="match status" value="1"/>
</dbReference>
<dbReference type="GO" id="GO:0016020">
    <property type="term" value="C:membrane"/>
    <property type="evidence" value="ECO:0007669"/>
    <property type="project" value="UniProtKB-SubCell"/>
</dbReference>
<keyword evidence="11" id="KW-1185">Reference proteome</keyword>
<evidence type="ECO:0000313" key="11">
    <source>
        <dbReference type="Proteomes" id="UP000509579"/>
    </source>
</evidence>
<keyword evidence="4 5" id="KW-0472">Membrane</keyword>
<accession>A0A6N1XA37</accession>
<dbReference type="AlphaFoldDB" id="A0A6N1XA37"/>
<dbReference type="PANTHER" id="PTHR44757:SF2">
    <property type="entry name" value="BIOFILM ARCHITECTURE MAINTENANCE PROTEIN MBAA"/>
    <property type="match status" value="1"/>
</dbReference>
<comment type="subcellular location">
    <subcellularLocation>
        <location evidence="1">Membrane</location>
    </subcellularLocation>
</comment>
<feature type="domain" description="EAL" evidence="8">
    <location>
        <begin position="653"/>
        <end position="907"/>
    </location>
</feature>
<dbReference type="CDD" id="cd01948">
    <property type="entry name" value="EAL"/>
    <property type="match status" value="1"/>
</dbReference>
<dbReference type="EMBL" id="CP054841">
    <property type="protein sequence ID" value="QKV55273.1"/>
    <property type="molecule type" value="Genomic_DNA"/>
</dbReference>
<dbReference type="Proteomes" id="UP000509579">
    <property type="component" value="Plasmid unnamed1"/>
</dbReference>
<dbReference type="RefSeq" id="WP_175506062.1">
    <property type="nucleotide sequence ID" value="NZ_CP054841.1"/>
</dbReference>
<evidence type="ECO:0000259" key="7">
    <source>
        <dbReference type="PROSITE" id="PS50839"/>
    </source>
</evidence>
<keyword evidence="3 5" id="KW-1133">Transmembrane helix</keyword>
<dbReference type="GO" id="GO:0007165">
    <property type="term" value="P:signal transduction"/>
    <property type="evidence" value="ECO:0007669"/>
    <property type="project" value="UniProtKB-ARBA"/>
</dbReference>
<geneLocation type="plasmid" evidence="10 11">
    <name>unnamed1</name>
</geneLocation>
<evidence type="ECO:0000259" key="6">
    <source>
        <dbReference type="PROSITE" id="PS50112"/>
    </source>
</evidence>
<evidence type="ECO:0000256" key="1">
    <source>
        <dbReference type="ARBA" id="ARBA00004370"/>
    </source>
</evidence>
<dbReference type="PROSITE" id="PS50112">
    <property type="entry name" value="PAS"/>
    <property type="match status" value="1"/>
</dbReference>
<dbReference type="Gene3D" id="3.30.450.350">
    <property type="entry name" value="CHASE domain"/>
    <property type="match status" value="1"/>
</dbReference>
<proteinExistence type="predicted"/>
<dbReference type="InterPro" id="IPR052155">
    <property type="entry name" value="Biofilm_reg_signaling"/>
</dbReference>
<evidence type="ECO:0000256" key="3">
    <source>
        <dbReference type="ARBA" id="ARBA00022989"/>
    </source>
</evidence>
<dbReference type="CDD" id="cd01949">
    <property type="entry name" value="GGDEF"/>
    <property type="match status" value="1"/>
</dbReference>
<dbReference type="InterPro" id="IPR035919">
    <property type="entry name" value="EAL_sf"/>
</dbReference>
<dbReference type="InterPro" id="IPR001633">
    <property type="entry name" value="EAL_dom"/>
</dbReference>
<dbReference type="InterPro" id="IPR013656">
    <property type="entry name" value="PAS_4"/>
</dbReference>
<dbReference type="CDD" id="cd00130">
    <property type="entry name" value="PAS"/>
    <property type="match status" value="1"/>
</dbReference>
<dbReference type="FunFam" id="3.20.20.450:FF:000001">
    <property type="entry name" value="Cyclic di-GMP phosphodiesterase yahA"/>
    <property type="match status" value="1"/>
</dbReference>
<dbReference type="Gene3D" id="3.30.70.270">
    <property type="match status" value="1"/>
</dbReference>
<dbReference type="SUPFAM" id="SSF141868">
    <property type="entry name" value="EAL domain-like"/>
    <property type="match status" value="1"/>
</dbReference>
<dbReference type="Pfam" id="PF08448">
    <property type="entry name" value="PAS_4"/>
    <property type="match status" value="1"/>
</dbReference>
<dbReference type="InterPro" id="IPR029787">
    <property type="entry name" value="Nucleotide_cyclase"/>
</dbReference>
<sequence length="914" mass="100508">MSRKALAAALLATALAAVLPAIYWVSRNQLADQDLRSAVAMESSDIKYLLQNQFNGFELIARSVRGFIDGSENVTAQEFHVFIDSLNLQTIAPGLQGVGYVRWVAGNNAAARARQLLETKQGSDRYAIRPPGVRDAYAPIVFMEPRNGNEQSIGFDVFSVPQARISAEQASETGDLIATEKITLVQDGPQRSVAGFVLYLAVYTPDPEDSGGPEVLRGWVDLPFRLVDVLQPIAESLEPGLQLVFYEKDSTGAQLFSHGFPSGAADNAANPAAARYAKADYLAFAGRQWHFRIIPTEDYVERKHKSTHHWVASIGLLLSVSLGLSLFLLLTSRDRARALALEMTSSLRNTTADLNDTLDAIPDLLFEMDLDGRYLAIRTSNQANLNLPVDQVLNRTVWDVLPPKAAQVLHNAIKEAHVLGRSTGNRLETDVAGGPRCFELSVARKQRMVGMAPSFIVVSRDITERTRAERQVHQLAYFDVLTGLPNRRQFLAIAPHLIEDNTSRDGYGAVLMLDIDHLKMINDHWGHQCGDEVLKHVAARTSAALDPRHVVARFGGDELVIVLNHLGKDFAPAKQAAEKACQDILAQIADPVAFDAREYHASVSIGVALFDGDGRSMDEIISGADSAMYLAKNDGRNTYRFFDQELKNVMAERAALEQDMRTGLDTGEFYLVYQPQVDLHGQVIGAEALCRWQHPQKGLVSPAVFIDIAEKSGFIRQLGHWVLEQACKTLRGWRADARLSRLSLAVNVSAQQFHHPDFVPQTLALMASSAIDAERLELELTESIFAQDVEQIAEKMQTLKALGVCFSLDDFGTGYSSLNYLKRLPLDQLKIDQSFVRDVIADSFDASIVAAMISLGESLGLKVLAEGVETPEQLEFLRSRGCRLFQGYLFAKPLSEADFLASLRQGPAGAGAQA</sequence>
<dbReference type="PROSITE" id="PS50887">
    <property type="entry name" value="GGDEF"/>
    <property type="match status" value="1"/>
</dbReference>
<name>A0A6N1XA37_9BURK</name>
<organism evidence="10 11">
    <name type="scientific">Comamonas antarctica</name>
    <dbReference type="NCBI Taxonomy" id="2743470"/>
    <lineage>
        <taxon>Bacteria</taxon>
        <taxon>Pseudomonadati</taxon>
        <taxon>Pseudomonadota</taxon>
        <taxon>Betaproteobacteria</taxon>
        <taxon>Burkholderiales</taxon>
        <taxon>Comamonadaceae</taxon>
        <taxon>Comamonas</taxon>
    </lineage>
</organism>
<protein>
    <submittedName>
        <fullName evidence="10">EAL domain-containing protein</fullName>
    </submittedName>
</protein>
<dbReference type="SMART" id="SM00052">
    <property type="entry name" value="EAL"/>
    <property type="match status" value="1"/>
</dbReference>
<dbReference type="SUPFAM" id="SSF55785">
    <property type="entry name" value="PYP-like sensor domain (PAS domain)"/>
    <property type="match status" value="1"/>
</dbReference>
<dbReference type="InterPro" id="IPR042240">
    <property type="entry name" value="CHASE_sf"/>
</dbReference>
<reference evidence="10 11" key="1">
    <citation type="submission" date="2020-06" db="EMBL/GenBank/DDBJ databases">
        <title>Acidovorax antarctica sp. nov., isolated from Corinth ice sheet soil, Antarctic Fields Peninsula.</title>
        <authorList>
            <person name="Xu Q."/>
            <person name="Peng F."/>
        </authorList>
    </citation>
    <scope>NUCLEOTIDE SEQUENCE [LARGE SCALE GENOMIC DNA]</scope>
    <source>
        <strain evidence="10 11">16-35-5</strain>
        <plasmid evidence="10 11">unnamed1</plasmid>
    </source>
</reference>
<dbReference type="InterPro" id="IPR000014">
    <property type="entry name" value="PAS"/>
</dbReference>
<dbReference type="PANTHER" id="PTHR44757">
    <property type="entry name" value="DIGUANYLATE CYCLASE DGCP"/>
    <property type="match status" value="1"/>
</dbReference>
<dbReference type="Pfam" id="PF00990">
    <property type="entry name" value="GGDEF"/>
    <property type="match status" value="1"/>
</dbReference>